<dbReference type="SMART" id="SM00256">
    <property type="entry name" value="FBOX"/>
    <property type="match status" value="1"/>
</dbReference>
<evidence type="ECO:0000313" key="4">
    <source>
        <dbReference type="Proteomes" id="UP000759131"/>
    </source>
</evidence>
<dbReference type="PROSITE" id="PS50181">
    <property type="entry name" value="FBOX"/>
    <property type="match status" value="1"/>
</dbReference>
<dbReference type="SUPFAM" id="SSF81383">
    <property type="entry name" value="F-box domain"/>
    <property type="match status" value="1"/>
</dbReference>
<evidence type="ECO:0000259" key="2">
    <source>
        <dbReference type="PROSITE" id="PS50181"/>
    </source>
</evidence>
<feature type="region of interest" description="Disordered" evidence="1">
    <location>
        <begin position="1"/>
        <end position="64"/>
    </location>
</feature>
<name>A0A7R9LNL2_9ACAR</name>
<dbReference type="AlphaFoldDB" id="A0A7R9LNL2"/>
<feature type="non-terminal residue" evidence="3">
    <location>
        <position position="1"/>
    </location>
</feature>
<dbReference type="PANTHER" id="PTHR15933">
    <property type="entry name" value="PROTEIN CBG16327"/>
    <property type="match status" value="1"/>
</dbReference>
<evidence type="ECO:0000256" key="1">
    <source>
        <dbReference type="SAM" id="MobiDB-lite"/>
    </source>
</evidence>
<evidence type="ECO:0000313" key="3">
    <source>
        <dbReference type="EMBL" id="CAD7644965.1"/>
    </source>
</evidence>
<accession>A0A7R9LNL2</accession>
<gene>
    <name evidence="3" type="ORF">OSB1V03_LOCUS20288</name>
</gene>
<feature type="compositionally biased region" description="Polar residues" evidence="1">
    <location>
        <begin position="30"/>
        <end position="45"/>
    </location>
</feature>
<feature type="compositionally biased region" description="Polar residues" evidence="1">
    <location>
        <begin position="52"/>
        <end position="64"/>
    </location>
</feature>
<dbReference type="InterPro" id="IPR036047">
    <property type="entry name" value="F-box-like_dom_sf"/>
</dbReference>
<feature type="non-terminal residue" evidence="3">
    <location>
        <position position="324"/>
    </location>
</feature>
<dbReference type="EMBL" id="OC887409">
    <property type="protein sequence ID" value="CAD7644965.1"/>
    <property type="molecule type" value="Genomic_DNA"/>
</dbReference>
<dbReference type="Pfam" id="PF15966">
    <property type="entry name" value="F-box_4"/>
    <property type="match status" value="1"/>
</dbReference>
<proteinExistence type="predicted"/>
<feature type="domain" description="F-box" evidence="2">
    <location>
        <begin position="249"/>
        <end position="303"/>
    </location>
</feature>
<sequence>SQPYRGLHLTDKTNTTRDQSSPHSSSVSPTNTCHSTRAQSPSTGVESDESSESTPWFQSRQPPGLQSSVCAKLVENRHTGGGAATAPAVNCNNSSVGAKRPENRLDFSAAVEPADQLVTNTATSNGGALSTIPIAPALPQCNSLSLDINVRTIAAYQKKPKMMYTFRCAQEFRRDEYEWHYRNVHNDIHGGIDGWIEHRCPLWQYGCNFVHRRWTPEPDGSAIVFSELVENFGVKMAETPAQVYSDGQPVSMSLLPFEILQNICQHLDSFSLNNLSLTSTRLRDVCRTFLDTRGLVSLQWQRSVNENGKYSWDVGYKVPVLSPH</sequence>
<dbReference type="OrthoDB" id="5918172at2759"/>
<keyword evidence="4" id="KW-1185">Reference proteome</keyword>
<dbReference type="PANTHER" id="PTHR15933:SF20">
    <property type="entry name" value="F-BOX DOMAIN-CONTAINING PROTEIN"/>
    <property type="match status" value="1"/>
</dbReference>
<dbReference type="Proteomes" id="UP000759131">
    <property type="component" value="Unassembled WGS sequence"/>
</dbReference>
<dbReference type="EMBL" id="CAJPIZ010032834">
    <property type="protein sequence ID" value="CAG2120341.1"/>
    <property type="molecule type" value="Genomic_DNA"/>
</dbReference>
<dbReference type="GO" id="GO:0061630">
    <property type="term" value="F:ubiquitin protein ligase activity"/>
    <property type="evidence" value="ECO:0007669"/>
    <property type="project" value="InterPro"/>
</dbReference>
<dbReference type="InterPro" id="IPR001810">
    <property type="entry name" value="F-box_dom"/>
</dbReference>
<dbReference type="InterPro" id="IPR031890">
    <property type="entry name" value="Fbxo30/Fbxo40"/>
</dbReference>
<protein>
    <recommendedName>
        <fullName evidence="2">F-box domain-containing protein</fullName>
    </recommendedName>
</protein>
<reference evidence="3" key="1">
    <citation type="submission" date="2020-11" db="EMBL/GenBank/DDBJ databases">
        <authorList>
            <person name="Tran Van P."/>
        </authorList>
    </citation>
    <scope>NUCLEOTIDE SEQUENCE</scope>
</reference>
<organism evidence="3">
    <name type="scientific">Medioppia subpectinata</name>
    <dbReference type="NCBI Taxonomy" id="1979941"/>
    <lineage>
        <taxon>Eukaryota</taxon>
        <taxon>Metazoa</taxon>
        <taxon>Ecdysozoa</taxon>
        <taxon>Arthropoda</taxon>
        <taxon>Chelicerata</taxon>
        <taxon>Arachnida</taxon>
        <taxon>Acari</taxon>
        <taxon>Acariformes</taxon>
        <taxon>Sarcoptiformes</taxon>
        <taxon>Oribatida</taxon>
        <taxon>Brachypylina</taxon>
        <taxon>Oppioidea</taxon>
        <taxon>Oppiidae</taxon>
        <taxon>Medioppia</taxon>
    </lineage>
</organism>